<dbReference type="EMBL" id="CABVGY010000002">
    <property type="protein sequence ID" value="VVM42292.1"/>
    <property type="molecule type" value="Genomic_DNA"/>
</dbReference>
<dbReference type="AlphaFoldDB" id="A0A5E6PFQ7"/>
<sequence>MNTDLNYTTYVCAGSVVLVADEVSGPDRQDGLDALLYAHTVASHKFPEFGTFDDWAQANKMAVRTLGGTLYSDSHVSIPPLPDTFSLSELLPQVMGQRLPDAALRSLIASLEQLSCQDPTSPPNELLRKHAVQQCRWIRLQLGVMSAGTRMAVFTIAFEYGEPVADSLAVQRFRQEKVNTNLTVSGYQALVEREDYDLSRDTVIALLESRRQEQVIELR</sequence>
<dbReference type="OrthoDB" id="6900232at2"/>
<reference evidence="1 2" key="1">
    <citation type="submission" date="2019-09" db="EMBL/GenBank/DDBJ databases">
        <authorList>
            <person name="Chandra G."/>
            <person name="Truman W A."/>
        </authorList>
    </citation>
    <scope>NUCLEOTIDE SEQUENCE [LARGE SCALE GENOMIC DNA]</scope>
    <source>
        <strain evidence="1">PS659</strain>
    </source>
</reference>
<protein>
    <submittedName>
        <fullName evidence="1">Uncharacterized protein</fullName>
    </submittedName>
</protein>
<evidence type="ECO:0000313" key="2">
    <source>
        <dbReference type="Proteomes" id="UP000326729"/>
    </source>
</evidence>
<accession>A0A5E6PFQ7</accession>
<name>A0A5E6PFQ7_PSEFL</name>
<dbReference type="RefSeq" id="WP_150714536.1">
    <property type="nucleotide sequence ID" value="NZ_CABVGY010000002.1"/>
</dbReference>
<organism evidence="1 2">
    <name type="scientific">Pseudomonas fluorescens</name>
    <dbReference type="NCBI Taxonomy" id="294"/>
    <lineage>
        <taxon>Bacteria</taxon>
        <taxon>Pseudomonadati</taxon>
        <taxon>Pseudomonadota</taxon>
        <taxon>Gammaproteobacteria</taxon>
        <taxon>Pseudomonadales</taxon>
        <taxon>Pseudomonadaceae</taxon>
        <taxon>Pseudomonas</taxon>
    </lineage>
</organism>
<gene>
    <name evidence="1" type="ORF">PS659_00337</name>
</gene>
<evidence type="ECO:0000313" key="1">
    <source>
        <dbReference type="EMBL" id="VVM42292.1"/>
    </source>
</evidence>
<dbReference type="Proteomes" id="UP000326729">
    <property type="component" value="Unassembled WGS sequence"/>
</dbReference>
<proteinExistence type="predicted"/>